<evidence type="ECO:0000256" key="6">
    <source>
        <dbReference type="ARBA" id="ARBA00023146"/>
    </source>
</evidence>
<dbReference type="EC" id="6.1.1.-" evidence="7"/>
<dbReference type="Gene3D" id="3.40.50.620">
    <property type="entry name" value="HUPs"/>
    <property type="match status" value="1"/>
</dbReference>
<keyword evidence="2 7" id="KW-0479">Metal-binding</keyword>
<dbReference type="GO" id="GO:0004818">
    <property type="term" value="F:glutamate-tRNA ligase activity"/>
    <property type="evidence" value="ECO:0007669"/>
    <property type="project" value="TreeGrafter"/>
</dbReference>
<keyword evidence="6 7" id="KW-0030">Aminoacyl-tRNA synthetase</keyword>
<dbReference type="AlphaFoldDB" id="A0A1D8ITC3"/>
<evidence type="ECO:0000256" key="1">
    <source>
        <dbReference type="ARBA" id="ARBA00022598"/>
    </source>
</evidence>
<feature type="domain" description="Glutamyl/glutaminyl-tRNA synthetase class Ib catalytic" evidence="10">
    <location>
        <begin position="14"/>
        <end position="245"/>
    </location>
</feature>
<dbReference type="GO" id="GO:0006424">
    <property type="term" value="P:glutamyl-tRNA aminoacylation"/>
    <property type="evidence" value="ECO:0007669"/>
    <property type="project" value="InterPro"/>
</dbReference>
<evidence type="ECO:0000313" key="11">
    <source>
        <dbReference type="EMBL" id="AOU99625.1"/>
    </source>
</evidence>
<evidence type="ECO:0000256" key="4">
    <source>
        <dbReference type="ARBA" id="ARBA00022833"/>
    </source>
</evidence>
<dbReference type="HAMAP" id="MF_01428">
    <property type="entry name" value="Glu_Q_tRNA_synth"/>
    <property type="match status" value="1"/>
</dbReference>
<dbReference type="NCBIfam" id="TIGR03838">
    <property type="entry name" value="queuosine_YadB"/>
    <property type="match status" value="1"/>
</dbReference>
<dbReference type="GO" id="GO:0005524">
    <property type="term" value="F:ATP binding"/>
    <property type="evidence" value="ECO:0007669"/>
    <property type="project" value="UniProtKB-KW"/>
</dbReference>
<feature type="short sequence motif" description="'HIGH' region" evidence="7">
    <location>
        <begin position="19"/>
        <end position="29"/>
    </location>
</feature>
<feature type="binding site" evidence="7">
    <location>
        <position position="125"/>
    </location>
    <ligand>
        <name>Zn(2+)</name>
        <dbReference type="ChEBI" id="CHEBI:29105"/>
    </ligand>
</feature>
<dbReference type="Proteomes" id="UP000095401">
    <property type="component" value="Chromosome"/>
</dbReference>
<dbReference type="GO" id="GO:0008270">
    <property type="term" value="F:zinc ion binding"/>
    <property type="evidence" value="ECO:0007669"/>
    <property type="project" value="UniProtKB-UniRule"/>
</dbReference>
<dbReference type="GO" id="GO:0005829">
    <property type="term" value="C:cytosol"/>
    <property type="evidence" value="ECO:0007669"/>
    <property type="project" value="TreeGrafter"/>
</dbReference>
<evidence type="ECO:0000256" key="3">
    <source>
        <dbReference type="ARBA" id="ARBA00022741"/>
    </source>
</evidence>
<evidence type="ECO:0000256" key="5">
    <source>
        <dbReference type="ARBA" id="ARBA00022840"/>
    </source>
</evidence>
<dbReference type="SUPFAM" id="SSF52374">
    <property type="entry name" value="Nucleotidylyl transferase"/>
    <property type="match status" value="1"/>
</dbReference>
<comment type="similarity">
    <text evidence="7">Belongs to the class-I aminoacyl-tRNA synthetase family. GluQ subfamily.</text>
</comment>
<comment type="function">
    <text evidence="7">Catalyzes the tRNA-independent activation of glutamate in presence of ATP and the subsequent transfer of glutamate onto a tRNA(Asp). Glutamate is transferred on the 2-amino-5-(4,5-dihydroxy-2-cyclopenten-1-yl) moiety of the queuosine in the wobble position of the QUC anticodon.</text>
</comment>
<comment type="cofactor">
    <cofactor evidence="7">
        <name>Zn(2+)</name>
        <dbReference type="ChEBI" id="CHEBI:29105"/>
    </cofactor>
    <text evidence="7">Binds 1 zinc ion per subunit.</text>
</comment>
<feature type="short sequence motif" description="'KMSKS' region" evidence="7">
    <location>
        <begin position="239"/>
        <end position="243"/>
    </location>
</feature>
<dbReference type="KEGG" id="aprs:BI364_08110"/>
<feature type="binding site" evidence="7">
    <location>
        <position position="129"/>
    </location>
    <ligand>
        <name>Zn(2+)</name>
        <dbReference type="ChEBI" id="CHEBI:29105"/>
    </ligand>
</feature>
<dbReference type="PRINTS" id="PR00987">
    <property type="entry name" value="TRNASYNTHGLU"/>
</dbReference>
<keyword evidence="12" id="KW-1185">Reference proteome</keyword>
<feature type="binding site" evidence="7">
    <location>
        <begin position="16"/>
        <end position="20"/>
    </location>
    <ligand>
        <name>L-glutamate</name>
        <dbReference type="ChEBI" id="CHEBI:29985"/>
    </ligand>
</feature>
<keyword evidence="3 7" id="KW-0547">Nucleotide-binding</keyword>
<feature type="binding site" evidence="7">
    <location>
        <position position="110"/>
    </location>
    <ligand>
        <name>Zn(2+)</name>
        <dbReference type="ChEBI" id="CHEBI:29105"/>
    </ligand>
</feature>
<sequence length="307" mass="33883">MHTSGSHARTPPYRGRFAPSPTGPLHLGSLTAALASRLEAHRHNGTWLLRIEDIDRGREVPGAASGILHALDLHGFTWDGPVVYQKNRETAYEEAVDQLLASKLAYPCGCTRRNRVIGSLGSAIYPGTCRQGLPAGRRTRAIRARTHDRPISFSDSLQGNQEQSLESTTGDFVIRRADGWYAYQLAVVVDDAWQGITEIVRGMDLLDSTPRQLYLQHCLQLPTPHYAHLPLVVDQNGNKLSKSTGSAALDPRCPGENLWLALRLLRQNPPTSLCRAPSHALWDWARAHWSPTALQGVRTSRLSDLSA</sequence>
<reference evidence="12" key="1">
    <citation type="submission" date="2016-09" db="EMBL/GenBank/DDBJ databases">
        <title>Acidihalobacter prosperus F5.</title>
        <authorList>
            <person name="Khaleque H.N."/>
            <person name="Ramsay J.P."/>
            <person name="Kaksonen A.H."/>
            <person name="Boxall N.J."/>
            <person name="Watkin E.L.J."/>
        </authorList>
    </citation>
    <scope>NUCLEOTIDE SEQUENCE [LARGE SCALE GENOMIC DNA]</scope>
    <source>
        <strain evidence="12">F5</strain>
    </source>
</reference>
<feature type="binding site" evidence="7">
    <location>
        <position position="108"/>
    </location>
    <ligand>
        <name>Zn(2+)</name>
        <dbReference type="ChEBI" id="CHEBI:29105"/>
    </ligand>
</feature>
<dbReference type="Pfam" id="PF00749">
    <property type="entry name" value="tRNA-synt_1c"/>
    <property type="match status" value="1"/>
</dbReference>
<proteinExistence type="inferred from homology"/>
<dbReference type="InterPro" id="IPR022380">
    <property type="entry name" value="Glu-Q_tRNA(Asp)_Synthase"/>
</dbReference>
<evidence type="ECO:0000256" key="9">
    <source>
        <dbReference type="SAM" id="MobiDB-lite"/>
    </source>
</evidence>
<dbReference type="NCBIfam" id="NF004314">
    <property type="entry name" value="PRK05710.1-3"/>
    <property type="match status" value="1"/>
</dbReference>
<keyword evidence="5 7" id="KW-0067">ATP-binding</keyword>
<evidence type="ECO:0000256" key="2">
    <source>
        <dbReference type="ARBA" id="ARBA00022723"/>
    </source>
</evidence>
<feature type="binding site" evidence="7">
    <location>
        <position position="242"/>
    </location>
    <ligand>
        <name>ATP</name>
        <dbReference type="ChEBI" id="CHEBI:30616"/>
    </ligand>
</feature>
<organism evidence="11 12">
    <name type="scientific">Acidihalobacter yilgarnensis</name>
    <dbReference type="NCBI Taxonomy" id="2819280"/>
    <lineage>
        <taxon>Bacteria</taxon>
        <taxon>Pseudomonadati</taxon>
        <taxon>Pseudomonadota</taxon>
        <taxon>Gammaproteobacteria</taxon>
        <taxon>Chromatiales</taxon>
        <taxon>Ectothiorhodospiraceae</taxon>
        <taxon>Acidihalobacter</taxon>
    </lineage>
</organism>
<evidence type="ECO:0000256" key="7">
    <source>
        <dbReference type="HAMAP-Rule" id="MF_01428"/>
    </source>
</evidence>
<dbReference type="EMBL" id="CP017415">
    <property type="protein sequence ID" value="AOU99625.1"/>
    <property type="molecule type" value="Genomic_DNA"/>
</dbReference>
<keyword evidence="8" id="KW-0648">Protein biosynthesis</keyword>
<feature type="binding site" evidence="7">
    <location>
        <position position="183"/>
    </location>
    <ligand>
        <name>L-glutamate</name>
        <dbReference type="ChEBI" id="CHEBI:29985"/>
    </ligand>
</feature>
<dbReference type="InterPro" id="IPR049940">
    <property type="entry name" value="GluQ/Sye"/>
</dbReference>
<accession>A0A1D8ITC3</accession>
<feature type="binding site" evidence="7">
    <location>
        <position position="201"/>
    </location>
    <ligand>
        <name>L-glutamate</name>
        <dbReference type="ChEBI" id="CHEBI:29985"/>
    </ligand>
</feature>
<protein>
    <recommendedName>
        <fullName evidence="7">Glutamyl-Q tRNA(Asp) synthetase</fullName>
        <shortName evidence="7">Glu-Q-RSs</shortName>
        <ecNumber evidence="7">6.1.1.-</ecNumber>
    </recommendedName>
</protein>
<feature type="region of interest" description="Disordered" evidence="9">
    <location>
        <begin position="1"/>
        <end position="21"/>
    </location>
</feature>
<dbReference type="InterPro" id="IPR014729">
    <property type="entry name" value="Rossmann-like_a/b/a_fold"/>
</dbReference>
<feature type="binding site" evidence="7">
    <location>
        <position position="52"/>
    </location>
    <ligand>
        <name>L-glutamate</name>
        <dbReference type="ChEBI" id="CHEBI:29985"/>
    </ligand>
</feature>
<evidence type="ECO:0000256" key="8">
    <source>
        <dbReference type="RuleBase" id="RU363037"/>
    </source>
</evidence>
<evidence type="ECO:0000313" key="12">
    <source>
        <dbReference type="Proteomes" id="UP000095401"/>
    </source>
</evidence>
<dbReference type="GO" id="GO:0006400">
    <property type="term" value="P:tRNA modification"/>
    <property type="evidence" value="ECO:0007669"/>
    <property type="project" value="InterPro"/>
</dbReference>
<evidence type="ECO:0000259" key="10">
    <source>
        <dbReference type="Pfam" id="PF00749"/>
    </source>
</evidence>
<name>A0A1D8ITC3_9GAMM</name>
<gene>
    <name evidence="7" type="primary">gluQ</name>
    <name evidence="11" type="ORF">BI364_08110</name>
</gene>
<dbReference type="InterPro" id="IPR000924">
    <property type="entry name" value="Glu/Gln-tRNA-synth"/>
</dbReference>
<keyword evidence="1 7" id="KW-0436">Ligase</keyword>
<dbReference type="PANTHER" id="PTHR43311:SF1">
    <property type="entry name" value="GLUTAMYL-Q TRNA(ASP) SYNTHETASE"/>
    <property type="match status" value="1"/>
</dbReference>
<dbReference type="InterPro" id="IPR020058">
    <property type="entry name" value="Glu/Gln-tRNA-synth_Ib_cat-dom"/>
</dbReference>
<keyword evidence="4 7" id="KW-0862">Zinc</keyword>
<dbReference type="PANTHER" id="PTHR43311">
    <property type="entry name" value="GLUTAMATE--TRNA LIGASE"/>
    <property type="match status" value="1"/>
</dbReference>